<evidence type="ECO:0000313" key="1">
    <source>
        <dbReference type="EMBL" id="KOB63781.1"/>
    </source>
</evidence>
<accession>A0A0L7KL60</accession>
<dbReference type="Proteomes" id="UP000054289">
    <property type="component" value="Unassembled WGS sequence"/>
</dbReference>
<dbReference type="KEGG" id="pfh:PFHG_04477"/>
<reference evidence="1 2" key="1">
    <citation type="submission" date="2006-03" db="EMBL/GenBank/DDBJ databases">
        <title>Annotation of Plasmodium falciparum HB3.</title>
        <authorList>
            <consortium name="The Broad Institute Genome Sequencing Platform"/>
            <person name="Volkman S.K."/>
            <person name="Neafsey D.E."/>
            <person name="Dash A.P."/>
            <person name="Chitnis C.E."/>
            <person name="Hartl D.L."/>
            <person name="Young S.K."/>
            <person name="Zeng Q."/>
            <person name="Koehrsen M."/>
            <person name="Alvarado L."/>
            <person name="Berlin A."/>
            <person name="Borenstein D."/>
            <person name="Chapman S.B."/>
            <person name="Chen Z."/>
            <person name="Engels R."/>
            <person name="Freedman E."/>
            <person name="Gellesch M."/>
            <person name="Goldberg J."/>
            <person name="Griggs A."/>
            <person name="Gujja S."/>
            <person name="Heilman E.R."/>
            <person name="Heiman D.I."/>
            <person name="Howarth C."/>
            <person name="Jen D."/>
            <person name="Larson L."/>
            <person name="Mehta T."/>
            <person name="Neiman D."/>
            <person name="Park D."/>
            <person name="Pearson M."/>
            <person name="Roberts A."/>
            <person name="Saif S."/>
            <person name="Shea T."/>
            <person name="Shenoy N."/>
            <person name="Sisk P."/>
            <person name="Stolte C."/>
            <person name="Sykes S."/>
            <person name="Walk T."/>
            <person name="White J."/>
            <person name="Yandava C."/>
            <person name="Haas B."/>
            <person name="Henn M.R."/>
            <person name="Nusbaum C."/>
            <person name="Birren B."/>
        </authorList>
    </citation>
    <scope>NUCLEOTIDE SEQUENCE [LARGE SCALE GENOMIC DNA]</scope>
    <source>
        <strain evidence="1">HB3</strain>
    </source>
</reference>
<dbReference type="EMBL" id="GG700845">
    <property type="protein sequence ID" value="KOB63781.1"/>
    <property type="molecule type" value="Genomic_DNA"/>
</dbReference>
<sequence>MIIWKIYTIFDDIKNNYHEIYDHHLIDNEDNYMHPKRNVFRESINKKLNEKQILISNIWNI</sequence>
<protein>
    <submittedName>
        <fullName evidence="1">Uncharacterized protein</fullName>
    </submittedName>
</protein>
<evidence type="ECO:0000313" key="2">
    <source>
        <dbReference type="Proteomes" id="UP000054289"/>
    </source>
</evidence>
<dbReference type="AlphaFoldDB" id="A0A0L7KL60"/>
<dbReference type="OMA" id="ICTIFDD"/>
<organism evidence="1 2">
    <name type="scientific">Plasmodium falciparum (isolate HB3)</name>
    <dbReference type="NCBI Taxonomy" id="137071"/>
    <lineage>
        <taxon>Eukaryota</taxon>
        <taxon>Sar</taxon>
        <taxon>Alveolata</taxon>
        <taxon>Apicomplexa</taxon>
        <taxon>Aconoidasida</taxon>
        <taxon>Haemosporida</taxon>
        <taxon>Plasmodiidae</taxon>
        <taxon>Plasmodium</taxon>
        <taxon>Plasmodium (Laverania)</taxon>
    </lineage>
</organism>
<reference evidence="2" key="2">
    <citation type="submission" date="2006-03" db="EMBL/GenBank/DDBJ databases">
        <title>The genome sequence of the Plasmodium falciparum HB3.</title>
        <authorList>
            <consortium name="The Broad Institute Genome Sequencing Platform"/>
            <person name="Birren B."/>
            <person name="Lander E."/>
            <person name="Galagan J."/>
            <person name="Nusbaum C."/>
            <person name="Devon K."/>
            <person name="Henn M."/>
            <person name="Jaffe D."/>
            <person name="Butler J."/>
            <person name="Alvarez P."/>
            <person name="Gnerre S."/>
            <person name="Grabherr M."/>
            <person name="Kleber M."/>
            <person name="Mauceli E."/>
            <person name="Brockman W."/>
            <person name="MacCallum I.A."/>
            <person name="Rounsley S."/>
            <person name="Young S."/>
            <person name="LaButti K."/>
            <person name="Pushparaj V."/>
            <person name="DeCaprio D."/>
            <person name="Crawford M."/>
            <person name="Koehrsen M."/>
            <person name="Engels R."/>
            <person name="Montgomery P."/>
            <person name="Pearson M."/>
            <person name="Howarth C."/>
            <person name="Larson L."/>
            <person name="Luoma S."/>
            <person name="White J."/>
            <person name="Kodira C."/>
            <person name="Zeng Q."/>
            <person name="Oleary S."/>
            <person name="Yandava C."/>
            <person name="Alvarado L."/>
            <person name="Wirth D."/>
            <person name="Volkman S."/>
            <person name="Hartl D."/>
        </authorList>
    </citation>
    <scope>NUCLEOTIDE SEQUENCE [LARGE SCALE GENOMIC DNA]</scope>
</reference>
<name>A0A0L7KL60_PLAFX</name>
<proteinExistence type="predicted"/>
<gene>
    <name evidence="1" type="ORF">PFHG_04477</name>
</gene>